<name>A0A182IY32_ANOAO</name>
<feature type="compositionally biased region" description="Low complexity" evidence="1">
    <location>
        <begin position="80"/>
        <end position="98"/>
    </location>
</feature>
<dbReference type="EnsemblMetazoa" id="AATE007714-RA">
    <property type="protein sequence ID" value="AATE007714-PA.1"/>
    <property type="gene ID" value="AATE007714"/>
</dbReference>
<evidence type="ECO:0000256" key="1">
    <source>
        <dbReference type="SAM" id="MobiDB-lite"/>
    </source>
</evidence>
<feature type="region of interest" description="Disordered" evidence="1">
    <location>
        <begin position="80"/>
        <end position="127"/>
    </location>
</feature>
<feature type="transmembrane region" description="Helical" evidence="2">
    <location>
        <begin position="39"/>
        <end position="62"/>
    </location>
</feature>
<keyword evidence="2" id="KW-1133">Transmembrane helix</keyword>
<keyword evidence="2" id="KW-0472">Membrane</keyword>
<protein>
    <submittedName>
        <fullName evidence="3">Uncharacterized protein</fullName>
    </submittedName>
</protein>
<accession>A0A182IY32</accession>
<evidence type="ECO:0000313" key="3">
    <source>
        <dbReference type="EnsemblMetazoa" id="AATE007714-PA.1"/>
    </source>
</evidence>
<feature type="region of interest" description="Disordered" evidence="1">
    <location>
        <begin position="1"/>
        <end position="26"/>
    </location>
</feature>
<dbReference type="AlphaFoldDB" id="A0A182IY32"/>
<keyword evidence="2" id="KW-0812">Transmembrane</keyword>
<proteinExistence type="predicted"/>
<sequence>MTPSAAGDVGGSSQQSPPSSSSSSWYPIAATRRKRCRSAVSLAIGIVEAVIDVVVLATPVAISQCRCLRNDLIGLFSPSTANGAASTSSSASLSSLPAVPKQNGSSKKRNPLDGVVGGGNQRHSHSH</sequence>
<evidence type="ECO:0000256" key="2">
    <source>
        <dbReference type="SAM" id="Phobius"/>
    </source>
</evidence>
<feature type="compositionally biased region" description="Low complexity" evidence="1">
    <location>
        <begin position="12"/>
        <end position="24"/>
    </location>
</feature>
<reference evidence="3" key="1">
    <citation type="submission" date="2022-08" db="UniProtKB">
        <authorList>
            <consortium name="EnsemblMetazoa"/>
        </authorList>
    </citation>
    <scope>IDENTIFICATION</scope>
    <source>
        <strain evidence="3">EBRO</strain>
    </source>
</reference>
<dbReference type="VEuPathDB" id="VectorBase:AATE007714"/>
<organism evidence="3">
    <name type="scientific">Anopheles atroparvus</name>
    <name type="common">European mosquito</name>
    <dbReference type="NCBI Taxonomy" id="41427"/>
    <lineage>
        <taxon>Eukaryota</taxon>
        <taxon>Metazoa</taxon>
        <taxon>Ecdysozoa</taxon>
        <taxon>Arthropoda</taxon>
        <taxon>Hexapoda</taxon>
        <taxon>Insecta</taxon>
        <taxon>Pterygota</taxon>
        <taxon>Neoptera</taxon>
        <taxon>Endopterygota</taxon>
        <taxon>Diptera</taxon>
        <taxon>Nematocera</taxon>
        <taxon>Culicoidea</taxon>
        <taxon>Culicidae</taxon>
        <taxon>Anophelinae</taxon>
        <taxon>Anopheles</taxon>
    </lineage>
</organism>